<organism evidence="12 13">
    <name type="scientific">Clostridium sulfidigenes</name>
    <dbReference type="NCBI Taxonomy" id="318464"/>
    <lineage>
        <taxon>Bacteria</taxon>
        <taxon>Bacillati</taxon>
        <taxon>Bacillota</taxon>
        <taxon>Clostridia</taxon>
        <taxon>Eubacteriales</taxon>
        <taxon>Clostridiaceae</taxon>
        <taxon>Clostridium</taxon>
    </lineage>
</organism>
<dbReference type="PROSITE" id="PS00718">
    <property type="entry name" value="SIGMA54_2"/>
    <property type="match status" value="1"/>
</dbReference>
<dbReference type="InterPro" id="IPR000394">
    <property type="entry name" value="RNA_pol_sigma_54"/>
</dbReference>
<evidence type="ECO:0000256" key="8">
    <source>
        <dbReference type="ARBA" id="ARBA00023163"/>
    </source>
</evidence>
<evidence type="ECO:0000313" key="13">
    <source>
        <dbReference type="Proteomes" id="UP000028542"/>
    </source>
</evidence>
<keyword evidence="5" id="KW-0805">Transcription regulation</keyword>
<keyword evidence="4" id="KW-0548">Nucleotidyltransferase</keyword>
<dbReference type="Gene3D" id="1.10.10.1330">
    <property type="entry name" value="RNA polymerase sigma-54 factor, core-binding domain"/>
    <property type="match status" value="1"/>
</dbReference>
<dbReference type="Proteomes" id="UP000028542">
    <property type="component" value="Unassembled WGS sequence"/>
</dbReference>
<keyword evidence="2" id="KW-0240">DNA-directed RNA polymerase</keyword>
<keyword evidence="3" id="KW-0808">Transferase</keyword>
<feature type="coiled-coil region" evidence="9">
    <location>
        <begin position="41"/>
        <end position="68"/>
    </location>
</feature>
<dbReference type="Pfam" id="PF00309">
    <property type="entry name" value="Sigma54_AID"/>
    <property type="match status" value="1"/>
</dbReference>
<evidence type="ECO:0000256" key="5">
    <source>
        <dbReference type="ARBA" id="ARBA00023015"/>
    </source>
</evidence>
<comment type="similarity">
    <text evidence="1">Belongs to the sigma-54 factor family.</text>
</comment>
<evidence type="ECO:0000256" key="1">
    <source>
        <dbReference type="ARBA" id="ARBA00008798"/>
    </source>
</evidence>
<comment type="caution">
    <text evidence="12">The sequence shown here is derived from an EMBL/GenBank/DDBJ whole genome shotgun (WGS) entry which is preliminary data.</text>
</comment>
<evidence type="ECO:0000256" key="2">
    <source>
        <dbReference type="ARBA" id="ARBA00022478"/>
    </source>
</evidence>
<sequence length="461" mass="53482">MNLGFDLRLSQDQKLIMTMEMQQSIKLLQMSSYELLQHIDKELQENVVLEVENNLETAKEEIVDNELREYRELIRDMAMDNYNDRSYYKHEEDDLVSPFNFISSKSTIKDYLREQVMHSNLDRQDECICRYIVDNIDHRGYLDEKIIDNLMEELSISKDSAMRCVDIVQGLEPPGICARSLSECLILQLHRKNIMNNYVEEIINNYLYELSKGKYQLIGKKIGVAAKIVQECEDIIKKLEPKPTRGFFTGEEIGYLIPDVYIKKISGDYVVLMNDNLLPKLIINNTYKDVIKSSNDSEAIDYVKDKISSAMFLIKSIQNRKNTLCKVMEEIVKNQEEYLDKGNNYIKPMTIKYIANSLNMHESTVGRAIRDKYVALHTGEIKRIKDLFTNSVNILSQDISSVSVKDMIKNIIESEDKSKPLSDSVICKIVNEKGIDISRRTIAKYREELGIKSSSQRKRLI</sequence>
<evidence type="ECO:0000256" key="7">
    <source>
        <dbReference type="ARBA" id="ARBA00023125"/>
    </source>
</evidence>
<dbReference type="PANTHER" id="PTHR32248:SF4">
    <property type="entry name" value="RNA POLYMERASE SIGMA-54 FACTOR"/>
    <property type="match status" value="1"/>
</dbReference>
<dbReference type="Gene3D" id="1.10.10.60">
    <property type="entry name" value="Homeodomain-like"/>
    <property type="match status" value="1"/>
</dbReference>
<keyword evidence="9" id="KW-0175">Coiled coil</keyword>
<dbReference type="GO" id="GO:0003677">
    <property type="term" value="F:DNA binding"/>
    <property type="evidence" value="ECO:0007669"/>
    <property type="project" value="UniProtKB-KW"/>
</dbReference>
<accession>A0A084JC91</accession>
<protein>
    <submittedName>
        <fullName evidence="12">RNA polymerase sigma54 factor</fullName>
    </submittedName>
</protein>
<dbReference type="AlphaFoldDB" id="A0A084JC91"/>
<dbReference type="Pfam" id="PF04963">
    <property type="entry name" value="Sigma54_CBD"/>
    <property type="match status" value="1"/>
</dbReference>
<evidence type="ECO:0000259" key="11">
    <source>
        <dbReference type="Pfam" id="PF04963"/>
    </source>
</evidence>
<keyword evidence="7" id="KW-0238">DNA-binding</keyword>
<keyword evidence="6" id="KW-0731">Sigma factor</keyword>
<dbReference type="InterPro" id="IPR038709">
    <property type="entry name" value="RpoN_core-bd_sf"/>
</dbReference>
<dbReference type="PROSITE" id="PS50044">
    <property type="entry name" value="SIGMA54_3"/>
    <property type="match status" value="1"/>
</dbReference>
<dbReference type="GO" id="GO:0000428">
    <property type="term" value="C:DNA-directed RNA polymerase complex"/>
    <property type="evidence" value="ECO:0007669"/>
    <property type="project" value="UniProtKB-KW"/>
</dbReference>
<dbReference type="EMBL" id="JPMD01000020">
    <property type="protein sequence ID" value="KEZ86575.1"/>
    <property type="molecule type" value="Genomic_DNA"/>
</dbReference>
<dbReference type="NCBIfam" id="TIGR02395">
    <property type="entry name" value="rpoN_sigma"/>
    <property type="match status" value="1"/>
</dbReference>
<dbReference type="GO" id="GO:0016779">
    <property type="term" value="F:nucleotidyltransferase activity"/>
    <property type="evidence" value="ECO:0007669"/>
    <property type="project" value="UniProtKB-KW"/>
</dbReference>
<proteinExistence type="inferred from homology"/>
<name>A0A084JC91_9CLOT</name>
<dbReference type="Pfam" id="PF04552">
    <property type="entry name" value="Sigma54_DBD"/>
    <property type="match status" value="1"/>
</dbReference>
<evidence type="ECO:0000256" key="6">
    <source>
        <dbReference type="ARBA" id="ARBA00023082"/>
    </source>
</evidence>
<evidence type="ECO:0000256" key="3">
    <source>
        <dbReference type="ARBA" id="ARBA00022679"/>
    </source>
</evidence>
<feature type="domain" description="RNA polymerase sigma factor 54 DNA-binding" evidence="10">
    <location>
        <begin position="302"/>
        <end position="459"/>
    </location>
</feature>
<evidence type="ECO:0000256" key="9">
    <source>
        <dbReference type="SAM" id="Coils"/>
    </source>
</evidence>
<evidence type="ECO:0000313" key="12">
    <source>
        <dbReference type="EMBL" id="KEZ86575.1"/>
    </source>
</evidence>
<dbReference type="RefSeq" id="WP_035132385.1">
    <property type="nucleotide sequence ID" value="NZ_JPMD01000020.1"/>
</dbReference>
<evidence type="ECO:0000256" key="4">
    <source>
        <dbReference type="ARBA" id="ARBA00022695"/>
    </source>
</evidence>
<reference evidence="12 13" key="1">
    <citation type="submission" date="2014-07" db="EMBL/GenBank/DDBJ databases">
        <title>Draft genome of Clostridium sulfidigenes 113A isolated from sediments associated with methane hydrate from Krishna Godavari basin.</title>
        <authorList>
            <person name="Honkalas V.S."/>
            <person name="Dabir A.P."/>
            <person name="Arora P."/>
            <person name="Dhakephalkar P.K."/>
        </authorList>
    </citation>
    <scope>NUCLEOTIDE SEQUENCE [LARGE SCALE GENOMIC DNA]</scope>
    <source>
        <strain evidence="12 13">113A</strain>
    </source>
</reference>
<keyword evidence="13" id="KW-1185">Reference proteome</keyword>
<gene>
    <name evidence="12" type="ORF">IO99_08830</name>
</gene>
<dbReference type="InterPro" id="IPR007046">
    <property type="entry name" value="RNA_pol_sigma_54_core-bd"/>
</dbReference>
<dbReference type="InterPro" id="IPR007634">
    <property type="entry name" value="RNA_pol_sigma_54_DNA-bd"/>
</dbReference>
<dbReference type="eggNOG" id="COG1508">
    <property type="taxonomic scope" value="Bacteria"/>
</dbReference>
<dbReference type="PANTHER" id="PTHR32248">
    <property type="entry name" value="RNA POLYMERASE SIGMA-54 FACTOR"/>
    <property type="match status" value="1"/>
</dbReference>
<dbReference type="GO" id="GO:0006352">
    <property type="term" value="P:DNA-templated transcription initiation"/>
    <property type="evidence" value="ECO:0007669"/>
    <property type="project" value="InterPro"/>
</dbReference>
<feature type="domain" description="RNA polymerase sigma factor 54 core-binding" evidence="11">
    <location>
        <begin position="100"/>
        <end position="287"/>
    </location>
</feature>
<evidence type="ECO:0000259" key="10">
    <source>
        <dbReference type="Pfam" id="PF04552"/>
    </source>
</evidence>
<dbReference type="GO" id="GO:0001216">
    <property type="term" value="F:DNA-binding transcription activator activity"/>
    <property type="evidence" value="ECO:0007669"/>
    <property type="project" value="InterPro"/>
</dbReference>
<dbReference type="PIRSF" id="PIRSF000774">
    <property type="entry name" value="RpoN"/>
    <property type="match status" value="1"/>
</dbReference>
<dbReference type="GO" id="GO:0016987">
    <property type="term" value="F:sigma factor activity"/>
    <property type="evidence" value="ECO:0007669"/>
    <property type="project" value="UniProtKB-KW"/>
</dbReference>
<keyword evidence="8" id="KW-0804">Transcription</keyword>
<dbReference type="STRING" id="318464.IO99_08830"/>
<dbReference type="PRINTS" id="PR00045">
    <property type="entry name" value="SIGMA54FCT"/>
</dbReference>